<keyword evidence="1" id="KW-0732">Signal</keyword>
<dbReference type="AlphaFoldDB" id="A0A3N4IDT7"/>
<reference evidence="2 3" key="1">
    <citation type="journal article" date="2018" name="Nat. Ecol. Evol.">
        <title>Pezizomycetes genomes reveal the molecular basis of ectomycorrhizal truffle lifestyle.</title>
        <authorList>
            <person name="Murat C."/>
            <person name="Payen T."/>
            <person name="Noel B."/>
            <person name="Kuo A."/>
            <person name="Morin E."/>
            <person name="Chen J."/>
            <person name="Kohler A."/>
            <person name="Krizsan K."/>
            <person name="Balestrini R."/>
            <person name="Da Silva C."/>
            <person name="Montanini B."/>
            <person name="Hainaut M."/>
            <person name="Levati E."/>
            <person name="Barry K.W."/>
            <person name="Belfiori B."/>
            <person name="Cichocki N."/>
            <person name="Clum A."/>
            <person name="Dockter R.B."/>
            <person name="Fauchery L."/>
            <person name="Guy J."/>
            <person name="Iotti M."/>
            <person name="Le Tacon F."/>
            <person name="Lindquist E.A."/>
            <person name="Lipzen A."/>
            <person name="Malagnac F."/>
            <person name="Mello A."/>
            <person name="Molinier V."/>
            <person name="Miyauchi S."/>
            <person name="Poulain J."/>
            <person name="Riccioni C."/>
            <person name="Rubini A."/>
            <person name="Sitrit Y."/>
            <person name="Splivallo R."/>
            <person name="Traeger S."/>
            <person name="Wang M."/>
            <person name="Zifcakova L."/>
            <person name="Wipf D."/>
            <person name="Zambonelli A."/>
            <person name="Paolocci F."/>
            <person name="Nowrousian M."/>
            <person name="Ottonello S."/>
            <person name="Baldrian P."/>
            <person name="Spatafora J.W."/>
            <person name="Henrissat B."/>
            <person name="Nagy L.G."/>
            <person name="Aury J.M."/>
            <person name="Wincker P."/>
            <person name="Grigoriev I.V."/>
            <person name="Bonfante P."/>
            <person name="Martin F.M."/>
        </authorList>
    </citation>
    <scope>NUCLEOTIDE SEQUENCE [LARGE SCALE GENOMIC DNA]</scope>
    <source>
        <strain evidence="2 3">RN42</strain>
    </source>
</reference>
<evidence type="ECO:0000313" key="3">
    <source>
        <dbReference type="Proteomes" id="UP000275078"/>
    </source>
</evidence>
<accession>A0A3N4IDT7</accession>
<evidence type="ECO:0000256" key="1">
    <source>
        <dbReference type="SAM" id="SignalP"/>
    </source>
</evidence>
<feature type="chain" id="PRO_5018013775" evidence="1">
    <location>
        <begin position="26"/>
        <end position="177"/>
    </location>
</feature>
<sequence>MGSNPNASAASLEALLISLAAQSAANPTSTPYEPPPQQPPNISFTTAITLRLKWCFSNPHLHDIRILTLTSPQAEPVIAPLFDEAGACIHDFGAEPATFPPMKRVRCFYDLVQSWEQFPDMDGDDGEGERPGPVDIFAEGEFVTVRPSWEDVTISIVQYPKSSGVSISSRKTIKQSN</sequence>
<dbReference type="Proteomes" id="UP000275078">
    <property type="component" value="Unassembled WGS sequence"/>
</dbReference>
<keyword evidence="3" id="KW-1185">Reference proteome</keyword>
<gene>
    <name evidence="2" type="ORF">BJ508DRAFT_303791</name>
</gene>
<organism evidence="2 3">
    <name type="scientific">Ascobolus immersus RN42</name>
    <dbReference type="NCBI Taxonomy" id="1160509"/>
    <lineage>
        <taxon>Eukaryota</taxon>
        <taxon>Fungi</taxon>
        <taxon>Dikarya</taxon>
        <taxon>Ascomycota</taxon>
        <taxon>Pezizomycotina</taxon>
        <taxon>Pezizomycetes</taxon>
        <taxon>Pezizales</taxon>
        <taxon>Ascobolaceae</taxon>
        <taxon>Ascobolus</taxon>
    </lineage>
</organism>
<feature type="signal peptide" evidence="1">
    <location>
        <begin position="1"/>
        <end position="25"/>
    </location>
</feature>
<name>A0A3N4IDT7_ASCIM</name>
<proteinExistence type="predicted"/>
<dbReference type="EMBL" id="ML119659">
    <property type="protein sequence ID" value="RPA84312.1"/>
    <property type="molecule type" value="Genomic_DNA"/>
</dbReference>
<evidence type="ECO:0000313" key="2">
    <source>
        <dbReference type="EMBL" id="RPA84312.1"/>
    </source>
</evidence>
<protein>
    <submittedName>
        <fullName evidence="2">Uncharacterized protein</fullName>
    </submittedName>
</protein>